<dbReference type="InterPro" id="IPR036513">
    <property type="entry name" value="STAS_dom_sf"/>
</dbReference>
<dbReference type="OrthoDB" id="4331383at2"/>
<dbReference type="SUPFAM" id="SSF52091">
    <property type="entry name" value="SpoIIaa-like"/>
    <property type="match status" value="1"/>
</dbReference>
<organism evidence="2 3">
    <name type="scientific">Streptomyces xanthophaeus</name>
    <dbReference type="NCBI Taxonomy" id="67385"/>
    <lineage>
        <taxon>Bacteria</taxon>
        <taxon>Bacillati</taxon>
        <taxon>Actinomycetota</taxon>
        <taxon>Actinomycetes</taxon>
        <taxon>Kitasatosporales</taxon>
        <taxon>Streptomycetaceae</taxon>
        <taxon>Streptomyces</taxon>
    </lineage>
</organism>
<dbReference type="Gene3D" id="3.30.750.24">
    <property type="entry name" value="STAS domain"/>
    <property type="match status" value="1"/>
</dbReference>
<feature type="domain" description="STAS" evidence="1">
    <location>
        <begin position="7"/>
        <end position="108"/>
    </location>
</feature>
<gene>
    <name evidence="2" type="ORF">Sxan_03360</name>
</gene>
<comment type="caution">
    <text evidence="2">The sequence shown here is derived from an EMBL/GenBank/DDBJ whole genome shotgun (WGS) entry which is preliminary data.</text>
</comment>
<reference evidence="2" key="1">
    <citation type="submission" date="2020-09" db="EMBL/GenBank/DDBJ databases">
        <title>Whole genome shotgun sequence of Streptomyces xanthophaeus NBRC 12829.</title>
        <authorList>
            <person name="Komaki H."/>
            <person name="Tamura T."/>
        </authorList>
    </citation>
    <scope>NUCLEOTIDE SEQUENCE</scope>
    <source>
        <strain evidence="2">NBRC 12829</strain>
    </source>
</reference>
<dbReference type="InterPro" id="IPR002645">
    <property type="entry name" value="STAS_dom"/>
</dbReference>
<dbReference type="Proteomes" id="UP000600026">
    <property type="component" value="Unassembled WGS sequence"/>
</dbReference>
<keyword evidence="3" id="KW-1185">Reference proteome</keyword>
<proteinExistence type="predicted"/>
<dbReference type="AlphaFoldDB" id="A0A919GU36"/>
<dbReference type="Pfam" id="PF01740">
    <property type="entry name" value="STAS"/>
    <property type="match status" value="1"/>
</dbReference>
<name>A0A919GU36_9ACTN</name>
<evidence type="ECO:0000259" key="1">
    <source>
        <dbReference type="Pfam" id="PF01740"/>
    </source>
</evidence>
<evidence type="ECO:0000313" key="3">
    <source>
        <dbReference type="Proteomes" id="UP000600026"/>
    </source>
</evidence>
<protein>
    <recommendedName>
        <fullName evidence="1">STAS domain-containing protein</fullName>
    </recommendedName>
</protein>
<dbReference type="EMBL" id="BNEE01000003">
    <property type="protein sequence ID" value="GHI82972.1"/>
    <property type="molecule type" value="Genomic_DNA"/>
</dbReference>
<accession>A0A919GU36</accession>
<sequence length="121" mass="12307">MLPFNVTENGVLIIHLPADLDIAGRASAAWAIDGYLAAHRSAPAVLELSDAPLSPAAVSTVVRTHRMCRTAGVQLTVVATAAETRRTLEAQTGVAGLVIELTLSVADAALSDAPAPVATAA</sequence>
<evidence type="ECO:0000313" key="2">
    <source>
        <dbReference type="EMBL" id="GHI82972.1"/>
    </source>
</evidence>
<dbReference type="RefSeq" id="WP_051902239.1">
    <property type="nucleotide sequence ID" value="NZ_BNEE01000003.1"/>
</dbReference>